<dbReference type="AlphaFoldDB" id="A0A803Y2J0"/>
<dbReference type="Ensembl" id="ENSMGAT00000030221.1">
    <property type="protein sequence ID" value="ENSMGAP00000025987.1"/>
    <property type="gene ID" value="ENSMGAG00000020296.1"/>
</dbReference>
<accession>A0A803Y2J0</accession>
<sequence length="170" mass="18853">MILKDRHDGVPSHSSRLSQLGSVSQGPYSSAPPLSHTPSSDFQPPYFPPPYQPLPYHQSQDPYSHVNDPYSLNPLHQPQQHPWGQRQRQEVGSDTGSLLPQPRAALPQLSGLDPRRDYHSVRRPDVLLHSAHHGLDSGMGDSLSLHGIGHPGMEEVQVRQQKQKGYMASA</sequence>
<dbReference type="GO" id="GO:0000981">
    <property type="term" value="F:DNA-binding transcription factor activity, RNA polymerase II-specific"/>
    <property type="evidence" value="ECO:0007669"/>
    <property type="project" value="TreeGrafter"/>
</dbReference>
<dbReference type="Proteomes" id="UP000001645">
    <property type="component" value="Chromosome 2"/>
</dbReference>
<dbReference type="InterPro" id="IPR004979">
    <property type="entry name" value="TF_AP2"/>
</dbReference>
<feature type="compositionally biased region" description="Basic and acidic residues" evidence="1">
    <location>
        <begin position="1"/>
        <end position="10"/>
    </location>
</feature>
<reference evidence="2 3" key="1">
    <citation type="journal article" date="2010" name="PLoS Biol.">
        <title>Multi-platform next-generation sequencing of the domestic turkey (Meleagris gallopavo): genome assembly and analysis.</title>
        <authorList>
            <person name="Dalloul R.A."/>
            <person name="Long J.A."/>
            <person name="Zimin A.V."/>
            <person name="Aslam L."/>
            <person name="Beal K."/>
            <person name="Blomberg L.A."/>
            <person name="Bouffard P."/>
            <person name="Burt D.W."/>
            <person name="Crasta O."/>
            <person name="Crooijmans R.P."/>
            <person name="Cooper K."/>
            <person name="Coulombe R.A."/>
            <person name="De S."/>
            <person name="Delany M.E."/>
            <person name="Dodgson J.B."/>
            <person name="Dong J.J."/>
            <person name="Evans C."/>
            <person name="Frederickson K.M."/>
            <person name="Flicek P."/>
            <person name="Florea L."/>
            <person name="Folkerts O."/>
            <person name="Groenen M.A."/>
            <person name="Harkins T.T."/>
            <person name="Herrero J."/>
            <person name="Hoffmann S."/>
            <person name="Megens H.J."/>
            <person name="Jiang A."/>
            <person name="de Jong P."/>
            <person name="Kaiser P."/>
            <person name="Kim H."/>
            <person name="Kim K.W."/>
            <person name="Kim S."/>
            <person name="Langenberger D."/>
            <person name="Lee M.K."/>
            <person name="Lee T."/>
            <person name="Mane S."/>
            <person name="Marcais G."/>
            <person name="Marz M."/>
            <person name="McElroy A.P."/>
            <person name="Modise T."/>
            <person name="Nefedov M."/>
            <person name="Notredame C."/>
            <person name="Paton I.R."/>
            <person name="Payne W.S."/>
            <person name="Pertea G."/>
            <person name="Prickett D."/>
            <person name="Puiu D."/>
            <person name="Qioa D."/>
            <person name="Raineri E."/>
            <person name="Ruffier M."/>
            <person name="Salzberg S.L."/>
            <person name="Schatz M.C."/>
            <person name="Scheuring C."/>
            <person name="Schmidt C.J."/>
            <person name="Schroeder S."/>
            <person name="Searle S.M."/>
            <person name="Smith E.J."/>
            <person name="Smith J."/>
            <person name="Sonstegard T.S."/>
            <person name="Stadler P.F."/>
            <person name="Tafer H."/>
            <person name="Tu Z.J."/>
            <person name="Van Tassell C.P."/>
            <person name="Vilella A.J."/>
            <person name="Williams K.P."/>
            <person name="Yorke J.A."/>
            <person name="Zhang L."/>
            <person name="Zhang H.B."/>
            <person name="Zhang X."/>
            <person name="Zhang Y."/>
            <person name="Reed K.M."/>
        </authorList>
    </citation>
    <scope>NUCLEOTIDE SEQUENCE [LARGE SCALE GENOMIC DNA]</scope>
</reference>
<reference evidence="2" key="3">
    <citation type="submission" date="2025-09" db="UniProtKB">
        <authorList>
            <consortium name="Ensembl"/>
        </authorList>
    </citation>
    <scope>IDENTIFICATION</scope>
</reference>
<evidence type="ECO:0000256" key="1">
    <source>
        <dbReference type="SAM" id="MobiDB-lite"/>
    </source>
</evidence>
<dbReference type="GeneTree" id="ENSGT00950000182848"/>
<dbReference type="PANTHER" id="PTHR10812:SF14">
    <property type="entry name" value="TRANSCRIPTION FACTOR AP-2-BETA"/>
    <property type="match status" value="1"/>
</dbReference>
<organism evidence="2 3">
    <name type="scientific">Meleagris gallopavo</name>
    <name type="common">Wild turkey</name>
    <dbReference type="NCBI Taxonomy" id="9103"/>
    <lineage>
        <taxon>Eukaryota</taxon>
        <taxon>Metazoa</taxon>
        <taxon>Chordata</taxon>
        <taxon>Craniata</taxon>
        <taxon>Vertebrata</taxon>
        <taxon>Euteleostomi</taxon>
        <taxon>Archelosauria</taxon>
        <taxon>Archosauria</taxon>
        <taxon>Dinosauria</taxon>
        <taxon>Saurischia</taxon>
        <taxon>Theropoda</taxon>
        <taxon>Coelurosauria</taxon>
        <taxon>Aves</taxon>
        <taxon>Neognathae</taxon>
        <taxon>Galloanserae</taxon>
        <taxon>Galliformes</taxon>
        <taxon>Phasianidae</taxon>
        <taxon>Meleagridinae</taxon>
        <taxon>Meleagris</taxon>
    </lineage>
</organism>
<dbReference type="PRINTS" id="PR01750">
    <property type="entry name" value="AP2BTNSCPFCT"/>
</dbReference>
<dbReference type="PANTHER" id="PTHR10812">
    <property type="entry name" value="TRANSCRIPTION FACTOR AP-2"/>
    <property type="match status" value="1"/>
</dbReference>
<protein>
    <recommendedName>
        <fullName evidence="4">Transcription factor AP-2 beta</fullName>
    </recommendedName>
</protein>
<proteinExistence type="predicted"/>
<dbReference type="GO" id="GO:0042127">
    <property type="term" value="P:regulation of cell population proliferation"/>
    <property type="evidence" value="ECO:0007669"/>
    <property type="project" value="TreeGrafter"/>
</dbReference>
<keyword evidence="3" id="KW-1185">Reference proteome</keyword>
<feature type="compositionally biased region" description="Low complexity" evidence="1">
    <location>
        <begin position="98"/>
        <end position="109"/>
    </location>
</feature>
<dbReference type="InParanoid" id="A0A803Y2J0"/>
<evidence type="ECO:0000313" key="3">
    <source>
        <dbReference type="Proteomes" id="UP000001645"/>
    </source>
</evidence>
<dbReference type="GO" id="GO:0000977">
    <property type="term" value="F:RNA polymerase II transcription regulatory region sequence-specific DNA binding"/>
    <property type="evidence" value="ECO:0007669"/>
    <property type="project" value="TreeGrafter"/>
</dbReference>
<feature type="compositionally biased region" description="Polar residues" evidence="1">
    <location>
        <begin position="12"/>
        <end position="28"/>
    </location>
</feature>
<reference evidence="2" key="2">
    <citation type="submission" date="2025-08" db="UniProtKB">
        <authorList>
            <consortium name="Ensembl"/>
        </authorList>
    </citation>
    <scope>IDENTIFICATION</scope>
</reference>
<dbReference type="GO" id="GO:0005634">
    <property type="term" value="C:nucleus"/>
    <property type="evidence" value="ECO:0007669"/>
    <property type="project" value="InterPro"/>
</dbReference>
<feature type="region of interest" description="Disordered" evidence="1">
    <location>
        <begin position="1"/>
        <end position="117"/>
    </location>
</feature>
<evidence type="ECO:0000313" key="2">
    <source>
        <dbReference type="Ensembl" id="ENSMGAP00000025987.1"/>
    </source>
</evidence>
<dbReference type="InterPro" id="IPR008122">
    <property type="entry name" value="TF_AP2_beta"/>
</dbReference>
<evidence type="ECO:0008006" key="4">
    <source>
        <dbReference type="Google" id="ProtNLM"/>
    </source>
</evidence>
<name>A0A803Y2J0_MELGA</name>